<dbReference type="GO" id="GO:0016114">
    <property type="term" value="P:terpenoid biosynthetic process"/>
    <property type="evidence" value="ECO:0007669"/>
    <property type="project" value="UniProtKB-UniRule"/>
</dbReference>
<feature type="binding site" evidence="10">
    <location>
        <position position="182"/>
    </location>
    <ligand>
        <name>thiamine diphosphate</name>
        <dbReference type="ChEBI" id="CHEBI:58937"/>
    </ligand>
</feature>
<dbReference type="GO" id="GO:0019288">
    <property type="term" value="P:isopentenyl diphosphate biosynthetic process, methylerythritol 4-phosphate pathway"/>
    <property type="evidence" value="ECO:0007669"/>
    <property type="project" value="TreeGrafter"/>
</dbReference>
<dbReference type="Pfam" id="PF02779">
    <property type="entry name" value="Transket_pyr"/>
    <property type="match status" value="1"/>
</dbReference>
<feature type="binding site" evidence="10">
    <location>
        <begin position="154"/>
        <end position="155"/>
    </location>
    <ligand>
        <name>thiamine diphosphate</name>
        <dbReference type="ChEBI" id="CHEBI:58937"/>
    </ligand>
</feature>
<dbReference type="Pfam" id="PF02780">
    <property type="entry name" value="Transketolase_C"/>
    <property type="match status" value="1"/>
</dbReference>
<dbReference type="AlphaFoldDB" id="A0A0X3UVK8"/>
<comment type="function">
    <text evidence="10">Catalyzes the acyloin condensation reaction between C atoms 2 and 3 of pyruvate and glyceraldehyde 3-phosphate to yield 1-deoxy-D-xylulose-5-phosphate (DXP).</text>
</comment>
<feature type="binding site" evidence="10">
    <location>
        <position position="182"/>
    </location>
    <ligand>
        <name>Mg(2+)</name>
        <dbReference type="ChEBI" id="CHEBI:18420"/>
    </ligand>
</feature>
<comment type="caution">
    <text evidence="12">The sequence shown here is derived from an EMBL/GenBank/DDBJ whole genome shotgun (WGS) entry which is preliminary data.</text>
</comment>
<evidence type="ECO:0000256" key="6">
    <source>
        <dbReference type="ARBA" id="ARBA00022842"/>
    </source>
</evidence>
<dbReference type="Proteomes" id="UP000053244">
    <property type="component" value="Unassembled WGS sequence"/>
</dbReference>
<proteinExistence type="inferred from homology"/>
<dbReference type="InterPro" id="IPR005475">
    <property type="entry name" value="Transketolase-like_Pyr-bd"/>
</dbReference>
<comment type="catalytic activity">
    <reaction evidence="10">
        <text>D-glyceraldehyde 3-phosphate + pyruvate + H(+) = 1-deoxy-D-xylulose 5-phosphate + CO2</text>
        <dbReference type="Rhea" id="RHEA:12605"/>
        <dbReference type="ChEBI" id="CHEBI:15361"/>
        <dbReference type="ChEBI" id="CHEBI:15378"/>
        <dbReference type="ChEBI" id="CHEBI:16526"/>
        <dbReference type="ChEBI" id="CHEBI:57792"/>
        <dbReference type="ChEBI" id="CHEBI:59776"/>
        <dbReference type="EC" id="2.2.1.7"/>
    </reaction>
</comment>
<dbReference type="GO" id="GO:0000287">
    <property type="term" value="F:magnesium ion binding"/>
    <property type="evidence" value="ECO:0007669"/>
    <property type="project" value="UniProtKB-UniRule"/>
</dbReference>
<comment type="cofactor">
    <cofactor evidence="10">
        <name>Mg(2+)</name>
        <dbReference type="ChEBI" id="CHEBI:18420"/>
    </cofactor>
    <text evidence="10">Binds 1 Mg(2+) ion per subunit.</text>
</comment>
<accession>A0A0X3UVK8</accession>
<keyword evidence="9 10" id="KW-0414">Isoprene biosynthesis</keyword>
<dbReference type="PANTHER" id="PTHR43322">
    <property type="entry name" value="1-D-DEOXYXYLULOSE 5-PHOSPHATE SYNTHASE-RELATED"/>
    <property type="match status" value="1"/>
</dbReference>
<dbReference type="SUPFAM" id="SSF52922">
    <property type="entry name" value="TK C-terminal domain-like"/>
    <property type="match status" value="1"/>
</dbReference>
<dbReference type="CDD" id="cd07033">
    <property type="entry name" value="TPP_PYR_DXS_TK_like"/>
    <property type="match status" value="1"/>
</dbReference>
<dbReference type="PANTHER" id="PTHR43322:SF5">
    <property type="entry name" value="1-DEOXY-D-XYLULOSE-5-PHOSPHATE SYNTHASE, CHLOROPLASTIC"/>
    <property type="match status" value="1"/>
</dbReference>
<keyword evidence="13" id="KW-1185">Reference proteome</keyword>
<dbReference type="NCBIfam" id="NF003933">
    <property type="entry name" value="PRK05444.2-2"/>
    <property type="match status" value="1"/>
</dbReference>
<evidence type="ECO:0000256" key="7">
    <source>
        <dbReference type="ARBA" id="ARBA00022977"/>
    </source>
</evidence>
<sequence length="641" mass="67736">MSDSPSTPAGLLTTITSPGDLKRLSAEQLTLLAAEIRDFLVAKVSRTGGHLGPNLGVVEMTLAMHRVFDSPSDKILFDTGHQAYVHKIVTGRQAGFDELRQRGGLTGYPSQAESEHDLIENSHASTALSYADGLAKAFTLRGEDRHVVAVVGDGALTGGMCWEAINNIAATKNKLVIVVNDNGRSYAPTIGGLADHLSTLRLNPGYEKVLDLVKNALGSTPLVGKPVFEVLHAVKRGIKDAISPQPMFEDLGLKYIGPVDGHDQQAMESALRRAKGFNAPVIVHAVTVKGYGYRPAEQDEADRFHGPGAFDPETGALTAKPSLKWTKVFAEELVAIADERPDVVGITAAMAEPTGIAALGQKYPERTYDVGIAEQHAATSAAGLAMGGLHPVVAVYATFLNRAFDQVLLDIAMHKLPVTFVLDRAGITGPDGPSHYGIWDMSVFGVVPGLRIAAPRDAATLREELREALAVGDGPTIVRFPTGAVAADTPALRRVGPVDVLRETEGRKDILLVAVGSFAGLGLDAAERLAEQGYAVTVADPRWVRPVPAELVELAAGHRLVVTLEDGIRTGGVGDAIAAALRDAAVSVPLRDFGVPAGFHPHGSRAEILASLGLTAQDIARDVTEWVSRLDAADEVAEPAL</sequence>
<comment type="similarity">
    <text evidence="2 10">Belongs to the transketolase family. DXPS subfamily.</text>
</comment>
<keyword evidence="8 10" id="KW-0786">Thiamine pyrophosphate</keyword>
<dbReference type="Gene3D" id="3.40.50.920">
    <property type="match status" value="1"/>
</dbReference>
<evidence type="ECO:0000313" key="13">
    <source>
        <dbReference type="Proteomes" id="UP000053244"/>
    </source>
</evidence>
<evidence type="ECO:0000313" key="12">
    <source>
        <dbReference type="EMBL" id="KUL35862.1"/>
    </source>
</evidence>
<evidence type="ECO:0000256" key="9">
    <source>
        <dbReference type="ARBA" id="ARBA00023229"/>
    </source>
</evidence>
<evidence type="ECO:0000256" key="2">
    <source>
        <dbReference type="ARBA" id="ARBA00011081"/>
    </source>
</evidence>
<dbReference type="CDD" id="cd02007">
    <property type="entry name" value="TPP_DXS"/>
    <property type="match status" value="1"/>
</dbReference>
<dbReference type="EC" id="2.2.1.7" evidence="10"/>
<evidence type="ECO:0000256" key="10">
    <source>
        <dbReference type="HAMAP-Rule" id="MF_00315"/>
    </source>
</evidence>
<dbReference type="InterPro" id="IPR005477">
    <property type="entry name" value="Dxylulose-5-P_synthase"/>
</dbReference>
<feature type="binding site" evidence="10">
    <location>
        <position position="153"/>
    </location>
    <ligand>
        <name>Mg(2+)</name>
        <dbReference type="ChEBI" id="CHEBI:18420"/>
    </ligand>
</feature>
<name>A0A0X3UVK8_9ACTN</name>
<dbReference type="GO" id="GO:0005829">
    <property type="term" value="C:cytosol"/>
    <property type="evidence" value="ECO:0007669"/>
    <property type="project" value="TreeGrafter"/>
</dbReference>
<dbReference type="InterPro" id="IPR033248">
    <property type="entry name" value="Transketolase_C"/>
</dbReference>
<evidence type="ECO:0000256" key="4">
    <source>
        <dbReference type="ARBA" id="ARBA00022679"/>
    </source>
</evidence>
<evidence type="ECO:0000259" key="11">
    <source>
        <dbReference type="SMART" id="SM00861"/>
    </source>
</evidence>
<dbReference type="RefSeq" id="WP_067689509.1">
    <property type="nucleotide sequence ID" value="NZ_LLZH01000097.1"/>
</dbReference>
<comment type="pathway">
    <text evidence="1 10">Metabolic intermediate biosynthesis; 1-deoxy-D-xylulose 5-phosphate biosynthesis; 1-deoxy-D-xylulose 5-phosphate from D-glyceraldehyde 3-phosphate and pyruvate: step 1/1.</text>
</comment>
<dbReference type="InterPro" id="IPR020826">
    <property type="entry name" value="Transketolase_BS"/>
</dbReference>
<dbReference type="EMBL" id="LLZH01000097">
    <property type="protein sequence ID" value="KUL35862.1"/>
    <property type="molecule type" value="Genomic_DNA"/>
</dbReference>
<dbReference type="Gene3D" id="3.40.50.970">
    <property type="match status" value="2"/>
</dbReference>
<keyword evidence="7 10" id="KW-0784">Thiamine biosynthesis</keyword>
<keyword evidence="6 10" id="KW-0460">Magnesium</keyword>
<dbReference type="HAMAP" id="MF_00315">
    <property type="entry name" value="DXP_synth"/>
    <property type="match status" value="1"/>
</dbReference>
<comment type="subunit">
    <text evidence="3 10">Homodimer.</text>
</comment>
<dbReference type="SUPFAM" id="SSF52518">
    <property type="entry name" value="Thiamin diphosphate-binding fold (THDP-binding)"/>
    <property type="match status" value="2"/>
</dbReference>
<dbReference type="OrthoDB" id="9803371at2"/>
<feature type="binding site" evidence="10">
    <location>
        <position position="81"/>
    </location>
    <ligand>
        <name>thiamine diphosphate</name>
        <dbReference type="ChEBI" id="CHEBI:58937"/>
    </ligand>
</feature>
<dbReference type="SMART" id="SM00861">
    <property type="entry name" value="Transket_pyr"/>
    <property type="match status" value="1"/>
</dbReference>
<dbReference type="GO" id="GO:0008661">
    <property type="term" value="F:1-deoxy-D-xylulose-5-phosphate synthase activity"/>
    <property type="evidence" value="ECO:0007669"/>
    <property type="project" value="UniProtKB-UniRule"/>
</dbReference>
<organism evidence="12 13">
    <name type="scientific">Actinoplanes awajinensis subsp. mycoplanecinus</name>
    <dbReference type="NCBI Taxonomy" id="135947"/>
    <lineage>
        <taxon>Bacteria</taxon>
        <taxon>Bacillati</taxon>
        <taxon>Actinomycetota</taxon>
        <taxon>Actinomycetes</taxon>
        <taxon>Micromonosporales</taxon>
        <taxon>Micromonosporaceae</taxon>
        <taxon>Actinoplanes</taxon>
    </lineage>
</organism>
<gene>
    <name evidence="10" type="primary">dxs</name>
    <name evidence="12" type="ORF">ADL15_14005</name>
</gene>
<evidence type="ECO:0000256" key="3">
    <source>
        <dbReference type="ARBA" id="ARBA00011738"/>
    </source>
</evidence>
<evidence type="ECO:0000256" key="1">
    <source>
        <dbReference type="ARBA" id="ARBA00004980"/>
    </source>
</evidence>
<dbReference type="Pfam" id="PF13292">
    <property type="entry name" value="DXP_synthase_N"/>
    <property type="match status" value="1"/>
</dbReference>
<feature type="binding site" evidence="10">
    <location>
        <begin position="122"/>
        <end position="124"/>
    </location>
    <ligand>
        <name>thiamine diphosphate</name>
        <dbReference type="ChEBI" id="CHEBI:58937"/>
    </ligand>
</feature>
<feature type="binding site" evidence="10">
    <location>
        <position position="293"/>
    </location>
    <ligand>
        <name>thiamine diphosphate</name>
        <dbReference type="ChEBI" id="CHEBI:58937"/>
    </ligand>
</feature>
<dbReference type="InterPro" id="IPR029061">
    <property type="entry name" value="THDP-binding"/>
</dbReference>
<dbReference type="UniPathway" id="UPA00064">
    <property type="reaction ID" value="UER00091"/>
</dbReference>
<dbReference type="GO" id="GO:0030976">
    <property type="term" value="F:thiamine pyrophosphate binding"/>
    <property type="evidence" value="ECO:0007669"/>
    <property type="project" value="UniProtKB-UniRule"/>
</dbReference>
<keyword evidence="4 10" id="KW-0808">Transferase</keyword>
<protein>
    <recommendedName>
        <fullName evidence="10">1-deoxy-D-xylulose-5-phosphate synthase</fullName>
        <ecNumber evidence="10">2.2.1.7</ecNumber>
    </recommendedName>
    <alternativeName>
        <fullName evidence="10">1-deoxyxylulose-5-phosphate synthase</fullName>
        <shortName evidence="10">DXP synthase</shortName>
        <shortName evidence="10">DXPS</shortName>
    </alternativeName>
</protein>
<dbReference type="GO" id="GO:0009228">
    <property type="term" value="P:thiamine biosynthetic process"/>
    <property type="evidence" value="ECO:0007669"/>
    <property type="project" value="UniProtKB-UniRule"/>
</dbReference>
<feature type="domain" description="Transketolase-like pyrimidine-binding" evidence="11">
    <location>
        <begin position="323"/>
        <end position="487"/>
    </location>
</feature>
<dbReference type="NCBIfam" id="TIGR00204">
    <property type="entry name" value="dxs"/>
    <property type="match status" value="1"/>
</dbReference>
<comment type="cofactor">
    <cofactor evidence="10">
        <name>thiamine diphosphate</name>
        <dbReference type="ChEBI" id="CHEBI:58937"/>
    </cofactor>
    <text evidence="10">Binds 1 thiamine pyrophosphate per subunit.</text>
</comment>
<evidence type="ECO:0000256" key="5">
    <source>
        <dbReference type="ARBA" id="ARBA00022723"/>
    </source>
</evidence>
<reference evidence="12 13" key="1">
    <citation type="submission" date="2015-10" db="EMBL/GenBank/DDBJ databases">
        <authorList>
            <person name="Gilbert D.G."/>
        </authorList>
    </citation>
    <scope>NUCLEOTIDE SEQUENCE [LARGE SCALE GENOMIC DNA]</scope>
    <source>
        <strain evidence="12 13">NRRL B-16712</strain>
    </source>
</reference>
<keyword evidence="5 10" id="KW-0479">Metal-binding</keyword>
<feature type="binding site" evidence="10">
    <location>
        <position position="374"/>
    </location>
    <ligand>
        <name>thiamine diphosphate</name>
        <dbReference type="ChEBI" id="CHEBI:58937"/>
    </ligand>
</feature>
<evidence type="ECO:0000256" key="8">
    <source>
        <dbReference type="ARBA" id="ARBA00023052"/>
    </source>
</evidence>
<dbReference type="PROSITE" id="PS00802">
    <property type="entry name" value="TRANSKETOLASE_2"/>
    <property type="match status" value="1"/>
</dbReference>
<dbReference type="InterPro" id="IPR009014">
    <property type="entry name" value="Transketo_C/PFOR_II"/>
</dbReference>
<dbReference type="FunFam" id="3.40.50.970:FF:000005">
    <property type="entry name" value="1-deoxy-D-xylulose-5-phosphate synthase"/>
    <property type="match status" value="1"/>
</dbReference>